<evidence type="ECO:0000256" key="3">
    <source>
        <dbReference type="ARBA" id="ARBA00023145"/>
    </source>
</evidence>
<dbReference type="CDD" id="cd03747">
    <property type="entry name" value="Ntn_PGA_like"/>
    <property type="match status" value="1"/>
</dbReference>
<evidence type="ECO:0000256" key="2">
    <source>
        <dbReference type="ARBA" id="ARBA00022801"/>
    </source>
</evidence>
<keyword evidence="2" id="KW-0378">Hydrolase</keyword>
<gene>
    <name evidence="7" type="ORF">CBI30_07580</name>
</gene>
<keyword evidence="6" id="KW-0812">Transmembrane</keyword>
<keyword evidence="8" id="KW-1185">Reference proteome</keyword>
<dbReference type="InterPro" id="IPR043147">
    <property type="entry name" value="Penicillin_amidase_A-knob"/>
</dbReference>
<keyword evidence="3" id="KW-0865">Zymogen</keyword>
<reference evidence="7 8" key="1">
    <citation type="submission" date="2017-05" db="EMBL/GenBank/DDBJ databases">
        <title>Polynucleobacter sp. MWH-K35W1 isolated from the permanently anoxic monimolimnion of a meromictic lake.</title>
        <authorList>
            <person name="Hahn M.W."/>
        </authorList>
    </citation>
    <scope>NUCLEOTIDE SEQUENCE [LARGE SCALE GENOMIC DNA]</scope>
    <source>
        <strain evidence="7 8">MWH-K35W1</strain>
    </source>
</reference>
<dbReference type="GO" id="GO:0017000">
    <property type="term" value="P:antibiotic biosynthetic process"/>
    <property type="evidence" value="ECO:0007669"/>
    <property type="project" value="InterPro"/>
</dbReference>
<keyword evidence="6" id="KW-0472">Membrane</keyword>
<dbReference type="AlphaFoldDB" id="A0A254Q189"/>
<dbReference type="OrthoDB" id="9760084at2"/>
<evidence type="ECO:0000256" key="4">
    <source>
        <dbReference type="PIRSR" id="PIRSR001227-1"/>
    </source>
</evidence>
<dbReference type="RefSeq" id="WP_088527709.1">
    <property type="nucleotide sequence ID" value="NZ_NGUO01000011.1"/>
</dbReference>
<feature type="binding site" evidence="5">
    <location>
        <position position="345"/>
    </location>
    <ligand>
        <name>Ca(2+)</name>
        <dbReference type="ChEBI" id="CHEBI:29108"/>
    </ligand>
</feature>
<accession>A0A254Q189</accession>
<feature type="binding site" evidence="5">
    <location>
        <position position="197"/>
    </location>
    <ligand>
        <name>Ca(2+)</name>
        <dbReference type="ChEBI" id="CHEBI:29108"/>
    </ligand>
</feature>
<evidence type="ECO:0000313" key="8">
    <source>
        <dbReference type="Proteomes" id="UP000198104"/>
    </source>
</evidence>
<comment type="caution">
    <text evidence="7">The sequence shown here is derived from an EMBL/GenBank/DDBJ whole genome shotgun (WGS) entry which is preliminary data.</text>
</comment>
<evidence type="ECO:0000256" key="1">
    <source>
        <dbReference type="ARBA" id="ARBA00006586"/>
    </source>
</evidence>
<keyword evidence="5" id="KW-0106">Calcium</keyword>
<comment type="similarity">
    <text evidence="1">Belongs to the peptidase S45 family.</text>
</comment>
<protein>
    <submittedName>
        <fullName evidence="7">Penicillin amidase</fullName>
    </submittedName>
</protein>
<proteinExistence type="inferred from homology"/>
<dbReference type="InterPro" id="IPR043146">
    <property type="entry name" value="Penicillin_amidase_N_B-knob"/>
</dbReference>
<dbReference type="Gene3D" id="3.60.20.10">
    <property type="entry name" value="Glutamine Phosphoribosylpyrophosphate, subunit 1, domain 1"/>
    <property type="match status" value="1"/>
</dbReference>
<dbReference type="InterPro" id="IPR002692">
    <property type="entry name" value="S45"/>
</dbReference>
<dbReference type="InterPro" id="IPR023343">
    <property type="entry name" value="Penicillin_amidase_dom1"/>
</dbReference>
<evidence type="ECO:0000313" key="7">
    <source>
        <dbReference type="EMBL" id="OWS71296.1"/>
    </source>
</evidence>
<comment type="cofactor">
    <cofactor evidence="5">
        <name>Ca(2+)</name>
        <dbReference type="ChEBI" id="CHEBI:29108"/>
    </cofactor>
    <text evidence="5">Binds 1 Ca(2+) ion per dimer.</text>
</comment>
<organism evidence="7 8">
    <name type="scientific">Polynucleobacter aenigmaticus</name>
    <dbReference type="NCBI Taxonomy" id="1743164"/>
    <lineage>
        <taxon>Bacteria</taxon>
        <taxon>Pseudomonadati</taxon>
        <taxon>Pseudomonadota</taxon>
        <taxon>Betaproteobacteria</taxon>
        <taxon>Burkholderiales</taxon>
        <taxon>Burkholderiaceae</taxon>
        <taxon>Polynucleobacter</taxon>
    </lineage>
</organism>
<dbReference type="Gene3D" id="1.10.439.10">
    <property type="entry name" value="Penicillin Amidohydrolase, domain 1"/>
    <property type="match status" value="1"/>
</dbReference>
<dbReference type="PANTHER" id="PTHR34218:SF4">
    <property type="entry name" value="ACYL-HOMOSERINE LACTONE ACYLASE QUIP"/>
    <property type="match status" value="1"/>
</dbReference>
<dbReference type="Gene3D" id="1.10.1400.10">
    <property type="match status" value="1"/>
</dbReference>
<feature type="transmembrane region" description="Helical" evidence="6">
    <location>
        <begin position="12"/>
        <end position="37"/>
    </location>
</feature>
<dbReference type="Pfam" id="PF01804">
    <property type="entry name" value="Penicil_amidase"/>
    <property type="match status" value="1"/>
</dbReference>
<keyword evidence="5" id="KW-0479">Metal-binding</keyword>
<dbReference type="GO" id="GO:0016811">
    <property type="term" value="F:hydrolase activity, acting on carbon-nitrogen (but not peptide) bonds, in linear amides"/>
    <property type="evidence" value="ECO:0007669"/>
    <property type="project" value="InterPro"/>
</dbReference>
<keyword evidence="6" id="KW-1133">Transmembrane helix</keyword>
<name>A0A254Q189_9BURK</name>
<evidence type="ECO:0000256" key="5">
    <source>
        <dbReference type="PIRSR" id="PIRSR001227-2"/>
    </source>
</evidence>
<evidence type="ECO:0000256" key="6">
    <source>
        <dbReference type="SAM" id="Phobius"/>
    </source>
</evidence>
<dbReference type="PIRSF" id="PIRSF001227">
    <property type="entry name" value="Pen_acylase"/>
    <property type="match status" value="1"/>
</dbReference>
<dbReference type="InterPro" id="IPR014395">
    <property type="entry name" value="Pen/GL7ACA/AHL_acylase"/>
</dbReference>
<feature type="active site" description="Nucleophile" evidence="4">
    <location>
        <position position="273"/>
    </location>
</feature>
<dbReference type="InterPro" id="IPR029055">
    <property type="entry name" value="Ntn_hydrolases_N"/>
</dbReference>
<dbReference type="Proteomes" id="UP000198104">
    <property type="component" value="Unassembled WGS sequence"/>
</dbReference>
<dbReference type="EMBL" id="NGUO01000011">
    <property type="protein sequence ID" value="OWS71296.1"/>
    <property type="molecule type" value="Genomic_DNA"/>
</dbReference>
<dbReference type="SUPFAM" id="SSF56235">
    <property type="entry name" value="N-terminal nucleophile aminohydrolases (Ntn hydrolases)"/>
    <property type="match status" value="1"/>
</dbReference>
<dbReference type="Gene3D" id="2.30.120.10">
    <property type="match status" value="1"/>
</dbReference>
<sequence>MKISTPGSGLKTLFKGIFWLGSAALVLGIAAGIIYLISAHTYPSGKRVIKSLGDSVAITFDESDIPHIQAKSSSDALFALGYLHASERSWQMEVNRRLASGRLSEILGKETVSIDRFIRTLGIKHAAEKQFDRYPIATKRLLQSYADGVNAGNAHLGWALPVEYFLTGSKPGHWSPTDSVAWMLMMALDLGGNWQKELQRLELSQFLTTKQVWEVMPAYTPGEPVSNIDFAKLYRDINVFNPNPLARDQKSKKLPATELAVDELLGGKDGIGSNNWALNGKLTASGKPLLANDPHLGLSAPAIWYMAHLEAPGLNVIGATLPGIPAVVLGRTDKFAWSFTNTGPDVQDLYIEQLDPKKPDVYRGPEGPLPFKVRQEIIDIKGEPPLRFLVKETRHGPVISESYARAKRAIDTDRFVLALRWTALDVENQSVAGLLDMNHAKDLDSFKQALRKNYAPMQNVVMADVEGNISFQTAGIAPKRTLHQGLYGVAPALGWEKQYDWTGYVPFEQLPSSNNPDSNWIATANQKLVASNDPNPLTGDWELPTRYNRIVELIKGKSSHDLASMKSMQADTVSLGATPLLDLFKSAQSKHPLAQQTSEVIRNFDGDMKVDSTGALIFNAWADQLTRTLFSRLSYLFTENYGPREFRQALTLQVQNPSSPWCNNHQTEQIESCADASNAALDKALEQLSAQWGGNPKNWTWGSAHIAVSEHRPLSKAPLLGSLFNLTQPFPGDSFTINVGRLELLRADNPFETKQAASLRALYDLSDLEQSLFIYQTGQSGWVQSKLYRNMSALWAQNEYLPLQMKPGKVNRQLDLNIKEK</sequence>
<dbReference type="GO" id="GO:0046872">
    <property type="term" value="F:metal ion binding"/>
    <property type="evidence" value="ECO:0007669"/>
    <property type="project" value="UniProtKB-KW"/>
</dbReference>
<dbReference type="PANTHER" id="PTHR34218">
    <property type="entry name" value="PEPTIDASE S45 PENICILLIN AMIDASE"/>
    <property type="match status" value="1"/>
</dbReference>
<feature type="binding site" evidence="5">
    <location>
        <position position="348"/>
    </location>
    <ligand>
        <name>Ca(2+)</name>
        <dbReference type="ChEBI" id="CHEBI:29108"/>
    </ligand>
</feature>